<accession>A0A9R1XC46</accession>
<sequence length="123" mass="14393">MRLIDIEIPTASLQLMNQEFAKLDQFDGQNYTRWFDKVKFMLHVLMPSYVLDPNLTVISVDPISEVGKTVDRNLISNLEKQKALRRESEELCVGYIKNFLSNRLYDLYASFTDLTNLWKALEL</sequence>
<comment type="caution">
    <text evidence="1">The sequence shown here is derived from an EMBL/GenBank/DDBJ whole genome shotgun (WGS) entry which is preliminary data.</text>
</comment>
<dbReference type="PANTHER" id="PTHR47592">
    <property type="entry name" value="PBF68 PROTEIN"/>
    <property type="match status" value="1"/>
</dbReference>
<proteinExistence type="predicted"/>
<dbReference type="PANTHER" id="PTHR47592:SF30">
    <property type="entry name" value="CCHC-TYPE DOMAIN-CONTAINING PROTEIN"/>
    <property type="match status" value="1"/>
</dbReference>
<name>A0A9R1XC46_LACSA</name>
<dbReference type="AlphaFoldDB" id="A0A9R1XC46"/>
<evidence type="ECO:0000313" key="1">
    <source>
        <dbReference type="EMBL" id="KAJ0208825.1"/>
    </source>
</evidence>
<evidence type="ECO:0000313" key="2">
    <source>
        <dbReference type="Proteomes" id="UP000235145"/>
    </source>
</evidence>
<protein>
    <submittedName>
        <fullName evidence="1">Uncharacterized protein</fullName>
    </submittedName>
</protein>
<dbReference type="EMBL" id="NBSK02000004">
    <property type="protein sequence ID" value="KAJ0208825.1"/>
    <property type="molecule type" value="Genomic_DNA"/>
</dbReference>
<organism evidence="1 2">
    <name type="scientific">Lactuca sativa</name>
    <name type="common">Garden lettuce</name>
    <dbReference type="NCBI Taxonomy" id="4236"/>
    <lineage>
        <taxon>Eukaryota</taxon>
        <taxon>Viridiplantae</taxon>
        <taxon>Streptophyta</taxon>
        <taxon>Embryophyta</taxon>
        <taxon>Tracheophyta</taxon>
        <taxon>Spermatophyta</taxon>
        <taxon>Magnoliopsida</taxon>
        <taxon>eudicotyledons</taxon>
        <taxon>Gunneridae</taxon>
        <taxon>Pentapetalae</taxon>
        <taxon>asterids</taxon>
        <taxon>campanulids</taxon>
        <taxon>Asterales</taxon>
        <taxon>Asteraceae</taxon>
        <taxon>Cichorioideae</taxon>
        <taxon>Cichorieae</taxon>
        <taxon>Lactucinae</taxon>
        <taxon>Lactuca</taxon>
    </lineage>
</organism>
<keyword evidence="2" id="KW-1185">Reference proteome</keyword>
<gene>
    <name evidence="1" type="ORF">LSAT_V11C400163720</name>
</gene>
<dbReference type="Proteomes" id="UP000235145">
    <property type="component" value="Unassembled WGS sequence"/>
</dbReference>
<reference evidence="1 2" key="1">
    <citation type="journal article" date="2017" name="Nat. Commun.">
        <title>Genome assembly with in vitro proximity ligation data and whole-genome triplication in lettuce.</title>
        <authorList>
            <person name="Reyes-Chin-Wo S."/>
            <person name="Wang Z."/>
            <person name="Yang X."/>
            <person name="Kozik A."/>
            <person name="Arikit S."/>
            <person name="Song C."/>
            <person name="Xia L."/>
            <person name="Froenicke L."/>
            <person name="Lavelle D.O."/>
            <person name="Truco M.J."/>
            <person name="Xia R."/>
            <person name="Zhu S."/>
            <person name="Xu C."/>
            <person name="Xu H."/>
            <person name="Xu X."/>
            <person name="Cox K."/>
            <person name="Korf I."/>
            <person name="Meyers B.C."/>
            <person name="Michelmore R.W."/>
        </authorList>
    </citation>
    <scope>NUCLEOTIDE SEQUENCE [LARGE SCALE GENOMIC DNA]</scope>
    <source>
        <strain evidence="2">cv. Salinas</strain>
        <tissue evidence="1">Seedlings</tissue>
    </source>
</reference>